<protein>
    <submittedName>
        <fullName evidence="1">D-alanyl-D-alanine carboxypeptidase</fullName>
    </submittedName>
</protein>
<keyword evidence="1" id="KW-0378">Hydrolase</keyword>
<dbReference type="EMBL" id="PCSO01000100">
    <property type="protein sequence ID" value="PIP50753.1"/>
    <property type="molecule type" value="Genomic_DNA"/>
</dbReference>
<keyword evidence="1" id="KW-0121">Carboxypeptidase</keyword>
<accession>A0A2H0AZD0</accession>
<feature type="non-terminal residue" evidence="1">
    <location>
        <position position="1"/>
    </location>
</feature>
<dbReference type="Gene3D" id="3.40.710.10">
    <property type="entry name" value="DD-peptidase/beta-lactamase superfamily"/>
    <property type="match status" value="1"/>
</dbReference>
<organism evidence="1 2">
    <name type="scientific">Candidatus Berkelbacteria bacterium CG23_combo_of_CG06-09_8_20_14_all_41_73</name>
    <dbReference type="NCBI Taxonomy" id="1974519"/>
    <lineage>
        <taxon>Bacteria</taxon>
        <taxon>Candidatus Berkelbacteria</taxon>
    </lineage>
</organism>
<dbReference type="Proteomes" id="UP000230671">
    <property type="component" value="Unassembled WGS sequence"/>
</dbReference>
<gene>
    <name evidence="1" type="ORF">COX11_02505</name>
</gene>
<comment type="caution">
    <text evidence="1">The sequence shown here is derived from an EMBL/GenBank/DDBJ whole genome shotgun (WGS) entry which is preliminary data.</text>
</comment>
<dbReference type="SUPFAM" id="SSF56601">
    <property type="entry name" value="beta-lactamase/transpeptidase-like"/>
    <property type="match status" value="1"/>
</dbReference>
<dbReference type="AlphaFoldDB" id="A0A2H0AZD0"/>
<dbReference type="GO" id="GO:0004180">
    <property type="term" value="F:carboxypeptidase activity"/>
    <property type="evidence" value="ECO:0007669"/>
    <property type="project" value="UniProtKB-KW"/>
</dbReference>
<reference evidence="1 2" key="1">
    <citation type="submission" date="2017-09" db="EMBL/GenBank/DDBJ databases">
        <title>Depth-based differentiation of microbial function through sediment-hosted aquifers and enrichment of novel symbionts in the deep terrestrial subsurface.</title>
        <authorList>
            <person name="Probst A.J."/>
            <person name="Ladd B."/>
            <person name="Jarett J.K."/>
            <person name="Geller-Mcgrath D.E."/>
            <person name="Sieber C.M."/>
            <person name="Emerson J.B."/>
            <person name="Anantharaman K."/>
            <person name="Thomas B.C."/>
            <person name="Malmstrom R."/>
            <person name="Stieglmeier M."/>
            <person name="Klingl A."/>
            <person name="Woyke T."/>
            <person name="Ryan C.M."/>
            <person name="Banfield J.F."/>
        </authorList>
    </citation>
    <scope>NUCLEOTIDE SEQUENCE [LARGE SCALE GENOMIC DNA]</scope>
    <source>
        <strain evidence="1">CG23_combo_of_CG06-09_8_20_14_all_41_73</strain>
    </source>
</reference>
<evidence type="ECO:0000313" key="2">
    <source>
        <dbReference type="Proteomes" id="UP000230671"/>
    </source>
</evidence>
<keyword evidence="1" id="KW-0645">Protease</keyword>
<evidence type="ECO:0000313" key="1">
    <source>
        <dbReference type="EMBL" id="PIP50753.1"/>
    </source>
</evidence>
<dbReference type="InterPro" id="IPR012338">
    <property type="entry name" value="Beta-lactam/transpept-like"/>
</dbReference>
<sequence length="66" mass="7160">YQYLGAIGVKTGFTYAASHSLVGAAERENHTLIAIVLSTYVDSATASADEAKKLLDWGFENIVWPK</sequence>
<name>A0A2H0AZD0_9BACT</name>
<proteinExistence type="predicted"/>